<dbReference type="EC" id="4.2.2.2" evidence="3 8"/>
<evidence type="ECO:0000256" key="7">
    <source>
        <dbReference type="ARBA" id="ARBA00023239"/>
    </source>
</evidence>
<sequence>MGLFSISSLAMGLFTTWVMLLFVFYVSSDIAVVVMGDDTKSPQCGDFPSNELRNNVTRDLYSVERELKILSLENELVDGNGELDQFPLILHKFLSSNYREAESGLRSLIPFLSKYSTNSTTNSEDYIPEAMVDFCKRAIMLSERALVPIRRLIRCSRNTSKPLPEDSSNSSGKDSPGCLVDGTKCQYSKCAKGNKLPLCAVGFATGVTGGAAGTYYVVTRSDDSNPKNPAPGTLRHAVDFGGRNKGGVWIVFKHSMEIKLKEKLWINSHTTIDGRGANITIWHKGLALARVENIILHNFEVVSTGQSDTVHVFDGTHRVWIDHLTSRDAYLGLVTVLQGSTDVTVSNCFLSNHNFNMLLGASDQDTVDQVLRVTVYRNWFESSNQRMPHCRWGYCHVVNNYYRDWNYYAIGGRVHAKILSELNVFEPGERLEVTPWHDLFTADLTPTIESSQDLLLKGATFHQFLKYGTLSSPESEYPSYRLPTRPASTLTSLVINCSGVLFGEKRKHCMSTP</sequence>
<dbReference type="PANTHER" id="PTHR31683">
    <property type="entry name" value="PECTATE LYASE 18-RELATED"/>
    <property type="match status" value="1"/>
</dbReference>
<evidence type="ECO:0000259" key="9">
    <source>
        <dbReference type="SMART" id="SM00656"/>
    </source>
</evidence>
<comment type="similarity">
    <text evidence="8">Belongs to the polysaccharide lyase 1 family.</text>
</comment>
<evidence type="ECO:0000256" key="5">
    <source>
        <dbReference type="ARBA" id="ARBA00022729"/>
    </source>
</evidence>
<dbReference type="EMBL" id="JAJJMA010137249">
    <property type="protein sequence ID" value="MCL7033680.1"/>
    <property type="molecule type" value="Genomic_DNA"/>
</dbReference>
<feature type="domain" description="Pectate lyase" evidence="9">
    <location>
        <begin position="255"/>
        <end position="431"/>
    </location>
</feature>
<dbReference type="PANTHER" id="PTHR31683:SF18">
    <property type="entry name" value="PECTATE LYASE 21-RELATED"/>
    <property type="match status" value="1"/>
</dbReference>
<dbReference type="InterPro" id="IPR002022">
    <property type="entry name" value="Pec_lyase"/>
</dbReference>
<evidence type="ECO:0000256" key="8">
    <source>
        <dbReference type="RuleBase" id="RU361123"/>
    </source>
</evidence>
<dbReference type="InterPro" id="IPR045032">
    <property type="entry name" value="PEL"/>
</dbReference>
<evidence type="ECO:0000313" key="10">
    <source>
        <dbReference type="EMBL" id="MCL7033680.1"/>
    </source>
</evidence>
<keyword evidence="5" id="KW-0732">Signal</keyword>
<evidence type="ECO:0000313" key="11">
    <source>
        <dbReference type="Proteomes" id="UP001177140"/>
    </source>
</evidence>
<reference evidence="10" key="1">
    <citation type="submission" date="2022-03" db="EMBL/GenBank/DDBJ databases">
        <title>A functionally conserved STORR gene fusion in Papaver species that diverged 16.8 million years ago.</title>
        <authorList>
            <person name="Catania T."/>
        </authorList>
    </citation>
    <scope>NUCLEOTIDE SEQUENCE</scope>
    <source>
        <strain evidence="10">S-191538</strain>
    </source>
</reference>
<dbReference type="PRINTS" id="PR00807">
    <property type="entry name" value="AMBALLERGEN"/>
</dbReference>
<dbReference type="GO" id="GO:0046872">
    <property type="term" value="F:metal ion binding"/>
    <property type="evidence" value="ECO:0007669"/>
    <property type="project" value="UniProtKB-KW"/>
</dbReference>
<dbReference type="AlphaFoldDB" id="A0AA41V3Y5"/>
<evidence type="ECO:0000256" key="6">
    <source>
        <dbReference type="ARBA" id="ARBA00022837"/>
    </source>
</evidence>
<accession>A0AA41V3Y5</accession>
<dbReference type="SUPFAM" id="SSF51126">
    <property type="entry name" value="Pectin lyase-like"/>
    <property type="match status" value="1"/>
</dbReference>
<gene>
    <name evidence="10" type="ORF">MKW94_024944</name>
</gene>
<comment type="catalytic activity">
    <reaction evidence="1 8">
        <text>Eliminative cleavage of (1-&gt;4)-alpha-D-galacturonan to give oligosaccharides with 4-deoxy-alpha-D-galact-4-enuronosyl groups at their non-reducing ends.</text>
        <dbReference type="EC" id="4.2.2.2"/>
    </reaction>
</comment>
<dbReference type="InterPro" id="IPR011050">
    <property type="entry name" value="Pectin_lyase_fold/virulence"/>
</dbReference>
<evidence type="ECO:0000256" key="1">
    <source>
        <dbReference type="ARBA" id="ARBA00000695"/>
    </source>
</evidence>
<evidence type="ECO:0000256" key="3">
    <source>
        <dbReference type="ARBA" id="ARBA00012272"/>
    </source>
</evidence>
<name>A0AA41V3Y5_PAPNU</name>
<keyword evidence="6 8" id="KW-0106">Calcium</keyword>
<evidence type="ECO:0000256" key="2">
    <source>
        <dbReference type="ARBA" id="ARBA00005220"/>
    </source>
</evidence>
<comment type="caution">
    <text evidence="10">The sequence shown here is derived from an EMBL/GenBank/DDBJ whole genome shotgun (WGS) entry which is preliminary data.</text>
</comment>
<dbReference type="Gene3D" id="2.160.20.10">
    <property type="entry name" value="Single-stranded right-handed beta-helix, Pectin lyase-like"/>
    <property type="match status" value="1"/>
</dbReference>
<dbReference type="InterPro" id="IPR012334">
    <property type="entry name" value="Pectin_lyas_fold"/>
</dbReference>
<organism evidence="10 11">
    <name type="scientific">Papaver nudicaule</name>
    <name type="common">Iceland poppy</name>
    <dbReference type="NCBI Taxonomy" id="74823"/>
    <lineage>
        <taxon>Eukaryota</taxon>
        <taxon>Viridiplantae</taxon>
        <taxon>Streptophyta</taxon>
        <taxon>Embryophyta</taxon>
        <taxon>Tracheophyta</taxon>
        <taxon>Spermatophyta</taxon>
        <taxon>Magnoliopsida</taxon>
        <taxon>Ranunculales</taxon>
        <taxon>Papaveraceae</taxon>
        <taxon>Papaveroideae</taxon>
        <taxon>Papaver</taxon>
    </lineage>
</organism>
<comment type="cofactor">
    <cofactor evidence="8">
        <name>Ca(2+)</name>
        <dbReference type="ChEBI" id="CHEBI:29108"/>
    </cofactor>
    <text evidence="8">Binds 1 Ca(2+) ion. Required for its activity.</text>
</comment>
<comment type="pathway">
    <text evidence="2 8">Glycan metabolism; pectin degradation; 2-dehydro-3-deoxy-D-gluconate from pectin: step 2/5.</text>
</comment>
<keyword evidence="4 8" id="KW-0479">Metal-binding</keyword>
<keyword evidence="11" id="KW-1185">Reference proteome</keyword>
<evidence type="ECO:0000256" key="4">
    <source>
        <dbReference type="ARBA" id="ARBA00022723"/>
    </source>
</evidence>
<dbReference type="InterPro" id="IPR018082">
    <property type="entry name" value="AmbAllergen"/>
</dbReference>
<proteinExistence type="inferred from homology"/>
<dbReference type="Proteomes" id="UP001177140">
    <property type="component" value="Unassembled WGS sequence"/>
</dbReference>
<dbReference type="GO" id="GO:0030570">
    <property type="term" value="F:pectate lyase activity"/>
    <property type="evidence" value="ECO:0007669"/>
    <property type="project" value="UniProtKB-EC"/>
</dbReference>
<protein>
    <recommendedName>
        <fullName evidence="3 8">Pectate lyase</fullName>
        <ecNumber evidence="3 8">4.2.2.2</ecNumber>
    </recommendedName>
</protein>
<keyword evidence="7 8" id="KW-0456">Lyase</keyword>
<dbReference type="Pfam" id="PF00544">
    <property type="entry name" value="Pectate_lyase_4"/>
    <property type="match status" value="1"/>
</dbReference>
<dbReference type="SMART" id="SM00656">
    <property type="entry name" value="Amb_all"/>
    <property type="match status" value="1"/>
</dbReference>